<sequence>MIKTISQGVFTKHALKIISGSNQNRSLTNQTKRHPVFERPQIDFTQEETILKKLIPQIREDILNESLVYQVNMPTVRAHVEKLFNDTVEDLKPKFLNCALISIYAYKYFKQDYSEEDLIKAGILGWCYKLVKFISFFKFQMF</sequence>
<keyword evidence="2" id="KW-1185">Reference proteome</keyword>
<name>A0A9N9TFN9_DIABA</name>
<accession>A0A9N9TFN9</accession>
<dbReference type="AlphaFoldDB" id="A0A9N9TFN9"/>
<organism evidence="1 2">
    <name type="scientific">Diabrotica balteata</name>
    <name type="common">Banded cucumber beetle</name>
    <dbReference type="NCBI Taxonomy" id="107213"/>
    <lineage>
        <taxon>Eukaryota</taxon>
        <taxon>Metazoa</taxon>
        <taxon>Ecdysozoa</taxon>
        <taxon>Arthropoda</taxon>
        <taxon>Hexapoda</taxon>
        <taxon>Insecta</taxon>
        <taxon>Pterygota</taxon>
        <taxon>Neoptera</taxon>
        <taxon>Endopterygota</taxon>
        <taxon>Coleoptera</taxon>
        <taxon>Polyphaga</taxon>
        <taxon>Cucujiformia</taxon>
        <taxon>Chrysomeloidea</taxon>
        <taxon>Chrysomelidae</taxon>
        <taxon>Galerucinae</taxon>
        <taxon>Diabroticina</taxon>
        <taxon>Diabroticites</taxon>
        <taxon>Diabrotica</taxon>
    </lineage>
</organism>
<evidence type="ECO:0000313" key="1">
    <source>
        <dbReference type="EMBL" id="CAG9840553.1"/>
    </source>
</evidence>
<dbReference type="Proteomes" id="UP001153709">
    <property type="component" value="Chromosome 9"/>
</dbReference>
<evidence type="ECO:0000313" key="2">
    <source>
        <dbReference type="Proteomes" id="UP001153709"/>
    </source>
</evidence>
<dbReference type="EMBL" id="OU898284">
    <property type="protein sequence ID" value="CAG9840553.1"/>
    <property type="molecule type" value="Genomic_DNA"/>
</dbReference>
<proteinExistence type="predicted"/>
<reference evidence="1" key="1">
    <citation type="submission" date="2022-01" db="EMBL/GenBank/DDBJ databases">
        <authorList>
            <person name="King R."/>
        </authorList>
    </citation>
    <scope>NUCLEOTIDE SEQUENCE</scope>
</reference>
<protein>
    <submittedName>
        <fullName evidence="1">Uncharacterized protein</fullName>
    </submittedName>
</protein>
<gene>
    <name evidence="1" type="ORF">DIABBA_LOCUS13186</name>
</gene>